<keyword evidence="3 8" id="KW-0812">Transmembrane</keyword>
<dbReference type="PANTHER" id="PTHR43791:SF40">
    <property type="entry name" value="THIAMINE PATHWAY TRANSPORTER THI73"/>
    <property type="match status" value="1"/>
</dbReference>
<evidence type="ECO:0000256" key="7">
    <source>
        <dbReference type="SAM" id="MobiDB-lite"/>
    </source>
</evidence>
<feature type="transmembrane region" description="Helical" evidence="8">
    <location>
        <begin position="445"/>
        <end position="467"/>
    </location>
</feature>
<evidence type="ECO:0000313" key="11">
    <source>
        <dbReference type="Proteomes" id="UP001337655"/>
    </source>
</evidence>
<dbReference type="Proteomes" id="UP001337655">
    <property type="component" value="Unassembled WGS sequence"/>
</dbReference>
<evidence type="ECO:0000256" key="8">
    <source>
        <dbReference type="SAM" id="Phobius"/>
    </source>
</evidence>
<evidence type="ECO:0000313" key="10">
    <source>
        <dbReference type="EMBL" id="KAK5175447.1"/>
    </source>
</evidence>
<feature type="transmembrane region" description="Helical" evidence="8">
    <location>
        <begin position="354"/>
        <end position="372"/>
    </location>
</feature>
<dbReference type="GO" id="GO:0016020">
    <property type="term" value="C:membrane"/>
    <property type="evidence" value="ECO:0007669"/>
    <property type="project" value="UniProtKB-SubCell"/>
</dbReference>
<feature type="domain" description="Major facilitator superfamily (MFS) profile" evidence="9">
    <location>
        <begin position="59"/>
        <end position="472"/>
    </location>
</feature>
<protein>
    <recommendedName>
        <fullName evidence="9">Major facilitator superfamily (MFS) profile domain-containing protein</fullName>
    </recommendedName>
</protein>
<dbReference type="SUPFAM" id="SSF103473">
    <property type="entry name" value="MFS general substrate transporter"/>
    <property type="match status" value="1"/>
</dbReference>
<feature type="transmembrane region" description="Helical" evidence="8">
    <location>
        <begin position="154"/>
        <end position="175"/>
    </location>
</feature>
<dbReference type="PANTHER" id="PTHR43791">
    <property type="entry name" value="PERMEASE-RELATED"/>
    <property type="match status" value="1"/>
</dbReference>
<accession>A0AAV9PRC4</accession>
<gene>
    <name evidence="10" type="ORF">LTR77_000586</name>
</gene>
<dbReference type="Gene3D" id="1.20.1250.20">
    <property type="entry name" value="MFS general substrate transporter like domains"/>
    <property type="match status" value="2"/>
</dbReference>
<dbReference type="Pfam" id="PF07690">
    <property type="entry name" value="MFS_1"/>
    <property type="match status" value="1"/>
</dbReference>
<dbReference type="InterPro" id="IPR036259">
    <property type="entry name" value="MFS_trans_sf"/>
</dbReference>
<dbReference type="GeneID" id="89921936"/>
<feature type="transmembrane region" description="Helical" evidence="8">
    <location>
        <begin position="187"/>
        <end position="206"/>
    </location>
</feature>
<evidence type="ECO:0000259" key="9">
    <source>
        <dbReference type="PROSITE" id="PS50850"/>
    </source>
</evidence>
<feature type="transmembrane region" description="Helical" evidence="8">
    <location>
        <begin position="288"/>
        <end position="311"/>
    </location>
</feature>
<keyword evidence="5 8" id="KW-0472">Membrane</keyword>
<feature type="transmembrane region" description="Helical" evidence="8">
    <location>
        <begin position="96"/>
        <end position="114"/>
    </location>
</feature>
<comment type="caution">
    <text evidence="10">The sequence shown here is derived from an EMBL/GenBank/DDBJ whole genome shotgun (WGS) entry which is preliminary data.</text>
</comment>
<name>A0AAV9PRC4_9PEZI</name>
<keyword evidence="11" id="KW-1185">Reference proteome</keyword>
<proteinExistence type="inferred from homology"/>
<evidence type="ECO:0000256" key="4">
    <source>
        <dbReference type="ARBA" id="ARBA00022989"/>
    </source>
</evidence>
<comment type="subcellular location">
    <subcellularLocation>
        <location evidence="1">Membrane</location>
        <topology evidence="1">Multi-pass membrane protein</topology>
    </subcellularLocation>
</comment>
<dbReference type="AlphaFoldDB" id="A0AAV9PRC4"/>
<feature type="transmembrane region" description="Helical" evidence="8">
    <location>
        <begin position="384"/>
        <end position="403"/>
    </location>
</feature>
<feature type="transmembrane region" description="Helical" evidence="8">
    <location>
        <begin position="415"/>
        <end position="433"/>
    </location>
</feature>
<feature type="transmembrane region" description="Helical" evidence="8">
    <location>
        <begin position="218"/>
        <end position="239"/>
    </location>
</feature>
<dbReference type="FunFam" id="1.20.1250.20:FF:000064">
    <property type="entry name" value="MFS allantoate transporter"/>
    <property type="match status" value="1"/>
</dbReference>
<evidence type="ECO:0000256" key="6">
    <source>
        <dbReference type="ARBA" id="ARBA00037968"/>
    </source>
</evidence>
<keyword evidence="4 8" id="KW-1133">Transmembrane helix</keyword>
<keyword evidence="2" id="KW-0813">Transport</keyword>
<evidence type="ECO:0000256" key="3">
    <source>
        <dbReference type="ARBA" id="ARBA00022692"/>
    </source>
</evidence>
<reference evidence="10 11" key="1">
    <citation type="submission" date="2023-08" db="EMBL/GenBank/DDBJ databases">
        <title>Black Yeasts Isolated from many extreme environments.</title>
        <authorList>
            <person name="Coleine C."/>
            <person name="Stajich J.E."/>
            <person name="Selbmann L."/>
        </authorList>
    </citation>
    <scope>NUCLEOTIDE SEQUENCE [LARGE SCALE GENOMIC DNA]</scope>
    <source>
        <strain evidence="10 11">CCFEE 5935</strain>
    </source>
</reference>
<evidence type="ECO:0000256" key="1">
    <source>
        <dbReference type="ARBA" id="ARBA00004141"/>
    </source>
</evidence>
<dbReference type="InterPro" id="IPR011701">
    <property type="entry name" value="MFS"/>
</dbReference>
<organism evidence="10 11">
    <name type="scientific">Saxophila tyrrhenica</name>
    <dbReference type="NCBI Taxonomy" id="1690608"/>
    <lineage>
        <taxon>Eukaryota</taxon>
        <taxon>Fungi</taxon>
        <taxon>Dikarya</taxon>
        <taxon>Ascomycota</taxon>
        <taxon>Pezizomycotina</taxon>
        <taxon>Dothideomycetes</taxon>
        <taxon>Dothideomycetidae</taxon>
        <taxon>Mycosphaerellales</taxon>
        <taxon>Extremaceae</taxon>
        <taxon>Saxophila</taxon>
    </lineage>
</organism>
<feature type="region of interest" description="Disordered" evidence="7">
    <location>
        <begin position="1"/>
        <end position="21"/>
    </location>
</feature>
<evidence type="ECO:0000256" key="5">
    <source>
        <dbReference type="ARBA" id="ARBA00023136"/>
    </source>
</evidence>
<dbReference type="GO" id="GO:0022857">
    <property type="term" value="F:transmembrane transporter activity"/>
    <property type="evidence" value="ECO:0007669"/>
    <property type="project" value="InterPro"/>
</dbReference>
<feature type="transmembrane region" description="Helical" evidence="8">
    <location>
        <begin position="323"/>
        <end position="342"/>
    </location>
</feature>
<sequence>MAPPNEHVYNSSYQAEENLEKPTFRDGDKALDFLRTEAEVGEGEDIDEKRLVRKIDWMVVPLMFCCYLLQYLDKSLLNYAAVMGIREDNNLTTEQYGTLSLLFYVAFLAFEFPHAYMMQRFPTAKYLGSCVVAWGTVVACTSACNSYGSLVATRFLLGMFESAISPSLILITSMWYRRDEQPKRVGFWYIGVGCASMIGALLSYGFQFYHGDRFKSWQILFLVVGLITVTVGIIVIILMPDNPMSAKKLSHAERVAAVERLRENQTGVENKHLKPYQILQAFKDPQTWLIAFITTAASVPNGAVGSFQSIIISGLGYSDKQTALMQIPGGVIAVVSVLLATWSAAKFNARAANIMIWSAIGGLLGGSLLAFLPSTSTAALAGNYLTHVVGAFLPCSYSFAAANTAGHTKKVTMNAVVLMSFCLGNILGPLTFRDEDAPSYTPAKITIVAVDSVAILATVVLLLYYMWQNKRRDNANVEHKRDVEFADLTDVENKEFRYKY</sequence>
<dbReference type="CDD" id="cd17327">
    <property type="entry name" value="MFS_FEN2_like"/>
    <property type="match status" value="1"/>
</dbReference>
<dbReference type="PROSITE" id="PS50850">
    <property type="entry name" value="MFS"/>
    <property type="match status" value="1"/>
</dbReference>
<evidence type="ECO:0000256" key="2">
    <source>
        <dbReference type="ARBA" id="ARBA00022448"/>
    </source>
</evidence>
<comment type="similarity">
    <text evidence="6">Belongs to the major facilitator superfamily. Allantoate permease family.</text>
</comment>
<dbReference type="EMBL" id="JAVRRT010000001">
    <property type="protein sequence ID" value="KAK5175447.1"/>
    <property type="molecule type" value="Genomic_DNA"/>
</dbReference>
<dbReference type="InterPro" id="IPR020846">
    <property type="entry name" value="MFS_dom"/>
</dbReference>
<dbReference type="RefSeq" id="XP_064664085.1">
    <property type="nucleotide sequence ID" value="XM_064797851.1"/>
</dbReference>